<reference evidence="1" key="1">
    <citation type="submission" date="2022-10" db="EMBL/GenBank/DDBJ databases">
        <title>Puccinia triticina Genome sequencing and assembly.</title>
        <authorList>
            <person name="Li C."/>
        </authorList>
    </citation>
    <scope>NUCLEOTIDE SEQUENCE</scope>
    <source>
        <strain evidence="1">Pt15</strain>
    </source>
</reference>
<keyword evidence="2" id="KW-1185">Reference proteome</keyword>
<organism evidence="1 2">
    <name type="scientific">Puccinia triticina</name>
    <dbReference type="NCBI Taxonomy" id="208348"/>
    <lineage>
        <taxon>Eukaryota</taxon>
        <taxon>Fungi</taxon>
        <taxon>Dikarya</taxon>
        <taxon>Basidiomycota</taxon>
        <taxon>Pucciniomycotina</taxon>
        <taxon>Pucciniomycetes</taxon>
        <taxon>Pucciniales</taxon>
        <taxon>Pucciniaceae</taxon>
        <taxon>Puccinia</taxon>
    </lineage>
</organism>
<dbReference type="GeneID" id="77811722"/>
<protein>
    <submittedName>
        <fullName evidence="1">Uncharacterized protein</fullName>
    </submittedName>
</protein>
<proteinExistence type="predicted"/>
<evidence type="ECO:0000313" key="2">
    <source>
        <dbReference type="Proteomes" id="UP001164743"/>
    </source>
</evidence>
<evidence type="ECO:0000313" key="1">
    <source>
        <dbReference type="EMBL" id="WAQ86514.1"/>
    </source>
</evidence>
<name>A0ABY7CPC2_9BASI</name>
<sequence length="239" mass="27909">MEITFLKKFCEVGNLKALLDIEQLPPSMQPFIQQLKSYYDPIPFTPVTNHRRYDDSLDDQLYHNLIHKINDKFPLYGNVWITSTDYSAKEVTDRSNYTPVTSRASFLKHHSIRSEVYSTFHVSQNNSIVRLKDLSKATYGRIDSIFRHARIRPDDEIYKDVFFAIKPLKAVPPITSNPFRQLADYEMQVSLQMFHPETHAMVFHESEILSHCAWIKFKPGEISHDISFETIAVVLLDRN</sequence>
<gene>
    <name evidence="1" type="ORF">PtA15_7A240</name>
</gene>
<dbReference type="Proteomes" id="UP001164743">
    <property type="component" value="Chromosome 7A"/>
</dbReference>
<dbReference type="RefSeq" id="XP_053022069.1">
    <property type="nucleotide sequence ID" value="XM_053170827.1"/>
</dbReference>
<dbReference type="EMBL" id="CP110427">
    <property type="protein sequence ID" value="WAQ86514.1"/>
    <property type="molecule type" value="Genomic_DNA"/>
</dbReference>
<accession>A0ABY7CPC2</accession>